<dbReference type="EMBL" id="MT142078">
    <property type="protein sequence ID" value="QJA74162.1"/>
    <property type="molecule type" value="Genomic_DNA"/>
</dbReference>
<dbReference type="EMBL" id="MT142684">
    <property type="protein sequence ID" value="QJA87138.1"/>
    <property type="molecule type" value="Genomic_DNA"/>
</dbReference>
<evidence type="ECO:0000313" key="2">
    <source>
        <dbReference type="EMBL" id="QJA87138.1"/>
    </source>
</evidence>
<gene>
    <name evidence="1" type="ORF">MM415A02089_0011</name>
    <name evidence="2" type="ORF">MM415B03045_0003</name>
</gene>
<evidence type="ECO:0008006" key="3">
    <source>
        <dbReference type="Google" id="ProtNLM"/>
    </source>
</evidence>
<sequence length="590" mass="63837">MRTLSGTLAAMQKVGGPPYVSVNLLAHDDAGVDPDITASVLAINHIEQQYGGAATVLVEDSAKALIGNNYRGYRMEIGYGYTTGAGNETSLAPPLWVRSMRPISVPGRTMVEFQCYDLWQRLQVQSVMSSFGPAPAWTDKTIYAIFQQILSGICSVTLDSDDGIINTYKPHYQTAQVNDPIAGIIAELLGMTNSGARVRPYLTTGKMHFLTLTGSGSDVTYQLGSGNYPFYTSSQDLEVNLINHVIVVDVFPTEEENNAWYGEAFDTDSYAQTGYYVPKVYEVSNLSSNAEATSMAEAILAQIQRDRSAGLVTVPHHCGQELLDRVTVVDARTGETFTDYVFSLRHIYEKGGYRGQARYDLEIGLGAAGRGITTIPVHDYGSSATEDEPQLITKSQAQELYDAMGPLIFNMGWAGGKAPFKVAQKEDWSNLMAKMGPMIFNQVTPQMETPSTSQPDWADIMAKMGPVIFNQAFAGGHTPYGQSYSPNLRSLMNRKPLYAHAANPLLARMRGLAKSLPGDHGYVPAGSGGAASSPATWKFLSGGDASQEFDILYLLMNGRMDGGTMTAEAQPAMNWLDTGNEDIVASGGTA</sequence>
<organism evidence="2">
    <name type="scientific">viral metagenome</name>
    <dbReference type="NCBI Taxonomy" id="1070528"/>
    <lineage>
        <taxon>unclassified sequences</taxon>
        <taxon>metagenomes</taxon>
        <taxon>organismal metagenomes</taxon>
    </lineage>
</organism>
<proteinExistence type="predicted"/>
<accession>A0A6M3L190</accession>
<dbReference type="AlphaFoldDB" id="A0A6M3L190"/>
<name>A0A6M3L190_9ZZZZ</name>
<reference evidence="2" key="1">
    <citation type="submission" date="2020-03" db="EMBL/GenBank/DDBJ databases">
        <title>The deep terrestrial virosphere.</title>
        <authorList>
            <person name="Holmfeldt K."/>
            <person name="Nilsson E."/>
            <person name="Simone D."/>
            <person name="Lopez-Fernandez M."/>
            <person name="Wu X."/>
            <person name="de Brujin I."/>
            <person name="Lundin D."/>
            <person name="Andersson A."/>
            <person name="Bertilsson S."/>
            <person name="Dopson M."/>
        </authorList>
    </citation>
    <scope>NUCLEOTIDE SEQUENCE</scope>
    <source>
        <strain evidence="1">MM415A02089</strain>
        <strain evidence="2">MM415B03045</strain>
    </source>
</reference>
<evidence type="ECO:0000313" key="1">
    <source>
        <dbReference type="EMBL" id="QJA74162.1"/>
    </source>
</evidence>
<protein>
    <recommendedName>
        <fullName evidence="3">Tail protein</fullName>
    </recommendedName>
</protein>